<dbReference type="EMBL" id="CACVBS010000036">
    <property type="protein sequence ID" value="CAA7262561.1"/>
    <property type="molecule type" value="Genomic_DNA"/>
</dbReference>
<evidence type="ECO:0000259" key="1">
    <source>
        <dbReference type="Pfam" id="PF04937"/>
    </source>
</evidence>
<sequence length="277" mass="31690">MGLKFWRFLRAILFRQLSDWIPARPHVHDLEIRIAGSSQHVKKGKQKASVIQSAQVVKPVPWTPEEKREWEEMLVQLTASADFSLSWVKNPVWEAIRDKFIPQAPVVMWKVLTNRLHHLANDIRTKVKTKVEGKEVTLQGDGWTGLNNHHLIAFMVTCDKEVHTVKVHDALGERKTAEVLLDELERVLSTLQNEWGAVVVGLVTDASGESRKAQRLFACKYPHIIVLNCYAHQINLIVGDFFKSQSGLLEYMEMATKLIKGLRSKTCILHYLPYVVL</sequence>
<dbReference type="InterPro" id="IPR012337">
    <property type="entry name" value="RNaseH-like_sf"/>
</dbReference>
<reference evidence="2 3" key="1">
    <citation type="submission" date="2020-01" db="EMBL/GenBank/DDBJ databases">
        <authorList>
            <person name="Gupta K D."/>
        </authorList>
    </citation>
    <scope>NUCLEOTIDE SEQUENCE [LARGE SCALE GENOMIC DNA]</scope>
</reference>
<proteinExistence type="predicted"/>
<name>A0A8S0VYM4_CYCAE</name>
<accession>A0A8S0VYM4</accession>
<gene>
    <name evidence="2" type="ORF">AAE3_LOCUS4824</name>
</gene>
<comment type="caution">
    <text evidence="2">The sequence shown here is derived from an EMBL/GenBank/DDBJ whole genome shotgun (WGS) entry which is preliminary data.</text>
</comment>
<evidence type="ECO:0000313" key="2">
    <source>
        <dbReference type="EMBL" id="CAA7262561.1"/>
    </source>
</evidence>
<dbReference type="OrthoDB" id="2423954at2759"/>
<dbReference type="SUPFAM" id="SSF53098">
    <property type="entry name" value="Ribonuclease H-like"/>
    <property type="match status" value="1"/>
</dbReference>
<protein>
    <recommendedName>
        <fullName evidence="1">DUF659 domain-containing protein</fullName>
    </recommendedName>
</protein>
<organism evidence="2 3">
    <name type="scientific">Cyclocybe aegerita</name>
    <name type="common">Black poplar mushroom</name>
    <name type="synonym">Agrocybe aegerita</name>
    <dbReference type="NCBI Taxonomy" id="1973307"/>
    <lineage>
        <taxon>Eukaryota</taxon>
        <taxon>Fungi</taxon>
        <taxon>Dikarya</taxon>
        <taxon>Basidiomycota</taxon>
        <taxon>Agaricomycotina</taxon>
        <taxon>Agaricomycetes</taxon>
        <taxon>Agaricomycetidae</taxon>
        <taxon>Agaricales</taxon>
        <taxon>Agaricineae</taxon>
        <taxon>Bolbitiaceae</taxon>
        <taxon>Cyclocybe</taxon>
    </lineage>
</organism>
<evidence type="ECO:0000313" key="3">
    <source>
        <dbReference type="Proteomes" id="UP000467700"/>
    </source>
</evidence>
<dbReference type="Pfam" id="PF04937">
    <property type="entry name" value="DUF659"/>
    <property type="match status" value="1"/>
</dbReference>
<dbReference type="InterPro" id="IPR007021">
    <property type="entry name" value="DUF659"/>
</dbReference>
<dbReference type="Proteomes" id="UP000467700">
    <property type="component" value="Unassembled WGS sequence"/>
</dbReference>
<feature type="domain" description="DUF659" evidence="1">
    <location>
        <begin position="124"/>
        <end position="245"/>
    </location>
</feature>
<dbReference type="AlphaFoldDB" id="A0A8S0VYM4"/>
<keyword evidence="3" id="KW-1185">Reference proteome</keyword>